<reference evidence="1 2" key="1">
    <citation type="submission" date="2011-08" db="EMBL/GenBank/DDBJ databases">
        <authorList>
            <person name="Weinstock G."/>
            <person name="Sodergren E."/>
            <person name="Clifton S."/>
            <person name="Fulton L."/>
            <person name="Fulton B."/>
            <person name="Courtney L."/>
            <person name="Fronick C."/>
            <person name="Harrison M."/>
            <person name="Strong C."/>
            <person name="Farmer C."/>
            <person name="Delahaunty K."/>
            <person name="Markovic C."/>
            <person name="Hall O."/>
            <person name="Minx P."/>
            <person name="Tomlinson C."/>
            <person name="Mitreva M."/>
            <person name="Hou S."/>
            <person name="Chen J."/>
            <person name="Wollam A."/>
            <person name="Pepin K.H."/>
            <person name="Johnson M."/>
            <person name="Bhonagiri V."/>
            <person name="Zhang X."/>
            <person name="Suruliraj S."/>
            <person name="Warren W."/>
            <person name="Chinwalla A."/>
            <person name="Mardis E.R."/>
            <person name="Wilson R.K."/>
        </authorList>
    </citation>
    <scope>NUCLEOTIDE SEQUENCE [LARGE SCALE GENOMIC DNA]</scope>
    <source>
        <strain evidence="1 2">DP7</strain>
    </source>
</reference>
<gene>
    <name evidence="1" type="ORF">HMPREF0322_04535</name>
</gene>
<dbReference type="Proteomes" id="UP000004416">
    <property type="component" value="Unassembled WGS sequence"/>
</dbReference>
<dbReference type="PATRIC" id="fig|537010.4.peg.4228"/>
<dbReference type="AlphaFoldDB" id="G9XU77"/>
<accession>G9XU77</accession>
<evidence type="ECO:0000313" key="2">
    <source>
        <dbReference type="Proteomes" id="UP000004416"/>
    </source>
</evidence>
<name>G9XU77_DESHA</name>
<dbReference type="EMBL" id="AFZX01000118">
    <property type="protein sequence ID" value="EHL04754.1"/>
    <property type="molecule type" value="Genomic_DNA"/>
</dbReference>
<organism evidence="1 2">
    <name type="scientific">Desulfitobacterium hafniense DP7</name>
    <dbReference type="NCBI Taxonomy" id="537010"/>
    <lineage>
        <taxon>Bacteria</taxon>
        <taxon>Bacillati</taxon>
        <taxon>Bacillota</taxon>
        <taxon>Clostridia</taxon>
        <taxon>Eubacteriales</taxon>
        <taxon>Desulfitobacteriaceae</taxon>
        <taxon>Desulfitobacterium</taxon>
    </lineage>
</organism>
<sequence>MKRDKFFMLIMQNQLISVTKPGRRSINMLLHWPMGLEATDEKSHIEYEPVKR</sequence>
<protein>
    <submittedName>
        <fullName evidence="1">Uncharacterized protein</fullName>
    </submittedName>
</protein>
<comment type="caution">
    <text evidence="1">The sequence shown here is derived from an EMBL/GenBank/DDBJ whole genome shotgun (WGS) entry which is preliminary data.</text>
</comment>
<evidence type="ECO:0000313" key="1">
    <source>
        <dbReference type="EMBL" id="EHL04754.1"/>
    </source>
</evidence>
<proteinExistence type="predicted"/>
<dbReference type="HOGENOM" id="CLU_3079151_0_0_9"/>